<dbReference type="PANTHER" id="PTHR31025">
    <property type="entry name" value="SI:CH211-196P9.1-RELATED"/>
    <property type="match status" value="1"/>
</dbReference>
<gene>
    <name evidence="3" type="ORF">N1851_012919</name>
    <name evidence="2" type="ORF">N1851_031098</name>
</gene>
<keyword evidence="4" id="KW-1185">Reference proteome</keyword>
<reference evidence="2" key="1">
    <citation type="journal article" date="2023" name="Front. Mar. Sci.">
        <title>A new Merluccius polli reference genome to investigate the effects of global change in West African waters.</title>
        <authorList>
            <person name="Mateo J.L."/>
            <person name="Blanco-Fernandez C."/>
            <person name="Garcia-Vazquez E."/>
            <person name="Machado-Schiaffino G."/>
        </authorList>
    </citation>
    <scope>NUCLEOTIDE SEQUENCE</scope>
    <source>
        <strain evidence="2">C29</strain>
        <tissue evidence="2">Fin</tissue>
    </source>
</reference>
<dbReference type="PANTHER" id="PTHR31025:SF29">
    <property type="entry name" value="SI:CH211-196P9.1"/>
    <property type="match status" value="1"/>
</dbReference>
<sequence length="530" mass="59983">MLIQVRYCQQQKYVKLDEVDGCFDFVQFHDKVIERFCLPPDAKLVYKDATGTEVDEDIFSDLVSQGNVTLSVFSNDEFSDCSLSSPSDYSDSSFSSCASTSTILLDDVPRKKPRLEGPLTAASARKLIEDVLGTSSGGEEVLQEYHTTQTLTDATRRKLVNIIVAHMIDKHGQLPSKAVREEYALGIVTVFPSFKDPYSKKGYEHFYDAASSTGYISWRLKTIQRKIRRGHASTSSPTGFSPGGGGPNVRRSIVVDQQLDGDAYQEAISLLNHTTDSSVIFLKMRETFQNRRKLIYDSDKTQDIFSIFPRFLDTKGLMNQDFTLLFEEEVSNLLLQKWDPFFRDNVIKEAKRLTPTPELRRMLQAAESPGSELDEAPTYDQEMSALLLLLYLLPPPPGGPRFPKISASDAVERLVVFHKSCCSLEEHLQSQQNQQPYLLAVGRQKRKIDNFYVSIDKHLIPCQATRSIGAFDELFKAHFVFNVSYDGALVNFYTFLQTTVYNIDMGKMKESPRVRDLRAKLLNQEVVVTI</sequence>
<dbReference type="AlphaFoldDB" id="A0AA47NR48"/>
<dbReference type="EMBL" id="JAOPHQ010005991">
    <property type="protein sequence ID" value="KAK0133372.1"/>
    <property type="molecule type" value="Genomic_DNA"/>
</dbReference>
<proteinExistence type="predicted"/>
<dbReference type="EMBL" id="JAOPHQ010002292">
    <property type="protein sequence ID" value="KAK0147616.1"/>
    <property type="molecule type" value="Genomic_DNA"/>
</dbReference>
<evidence type="ECO:0000256" key="1">
    <source>
        <dbReference type="SAM" id="MobiDB-lite"/>
    </source>
</evidence>
<protein>
    <submittedName>
        <fullName evidence="2">Uncharacterized protein</fullName>
    </submittedName>
</protein>
<evidence type="ECO:0000313" key="4">
    <source>
        <dbReference type="Proteomes" id="UP001174136"/>
    </source>
</evidence>
<evidence type="ECO:0000313" key="2">
    <source>
        <dbReference type="EMBL" id="KAK0133372.1"/>
    </source>
</evidence>
<evidence type="ECO:0000313" key="3">
    <source>
        <dbReference type="EMBL" id="KAK0147616.1"/>
    </source>
</evidence>
<feature type="region of interest" description="Disordered" evidence="1">
    <location>
        <begin position="229"/>
        <end position="248"/>
    </location>
</feature>
<dbReference type="Proteomes" id="UP001174136">
    <property type="component" value="Unassembled WGS sequence"/>
</dbReference>
<comment type="caution">
    <text evidence="2">The sequence shown here is derived from an EMBL/GenBank/DDBJ whole genome shotgun (WGS) entry which is preliminary data.</text>
</comment>
<accession>A0AA47NR48</accession>
<name>A0AA47NR48_MERPO</name>
<organism evidence="2 4">
    <name type="scientific">Merluccius polli</name>
    <name type="common">Benguela hake</name>
    <name type="synonym">Merluccius cadenati</name>
    <dbReference type="NCBI Taxonomy" id="89951"/>
    <lineage>
        <taxon>Eukaryota</taxon>
        <taxon>Metazoa</taxon>
        <taxon>Chordata</taxon>
        <taxon>Craniata</taxon>
        <taxon>Vertebrata</taxon>
        <taxon>Euteleostomi</taxon>
        <taxon>Actinopterygii</taxon>
        <taxon>Neopterygii</taxon>
        <taxon>Teleostei</taxon>
        <taxon>Neoteleostei</taxon>
        <taxon>Acanthomorphata</taxon>
        <taxon>Zeiogadaria</taxon>
        <taxon>Gadariae</taxon>
        <taxon>Gadiformes</taxon>
        <taxon>Gadoidei</taxon>
        <taxon>Merlucciidae</taxon>
        <taxon>Merluccius</taxon>
    </lineage>
</organism>